<reference evidence="1 2" key="1">
    <citation type="submission" date="2020-10" db="EMBL/GenBank/DDBJ databases">
        <title>Plant Genome Project.</title>
        <authorList>
            <person name="Zhang R.-G."/>
        </authorList>
    </citation>
    <scope>NUCLEOTIDE SEQUENCE [LARGE SCALE GENOMIC DNA]</scope>
    <source>
        <strain evidence="1">FAFU-HL-1</strain>
        <tissue evidence="1">Leaf</tissue>
    </source>
</reference>
<dbReference type="AlphaFoldDB" id="A0A835JC73"/>
<dbReference type="Proteomes" id="UP000657918">
    <property type="component" value="Chromosome 16"/>
</dbReference>
<comment type="caution">
    <text evidence="1">The sequence shown here is derived from an EMBL/GenBank/DDBJ whole genome shotgun (WGS) entry which is preliminary data.</text>
</comment>
<dbReference type="EMBL" id="JADGMS010000016">
    <property type="protein sequence ID" value="KAF9666168.1"/>
    <property type="molecule type" value="Genomic_DNA"/>
</dbReference>
<sequence>MIILRVHLKVTHFNAIPLSIQYSKHPLLDTMRWKLIFNENMLKLEEFLKLITLEVDIIVYYHKDLKAIDRFK</sequence>
<protein>
    <submittedName>
        <fullName evidence="1">Uncharacterized protein</fullName>
    </submittedName>
</protein>
<proteinExistence type="predicted"/>
<name>A0A835JC73_9ROSI</name>
<keyword evidence="2" id="KW-1185">Reference proteome</keyword>
<gene>
    <name evidence="1" type="ORF">SADUNF_Sadunf16G0201500</name>
</gene>
<evidence type="ECO:0000313" key="1">
    <source>
        <dbReference type="EMBL" id="KAF9666168.1"/>
    </source>
</evidence>
<accession>A0A835JC73</accession>
<organism evidence="1 2">
    <name type="scientific">Salix dunnii</name>
    <dbReference type="NCBI Taxonomy" id="1413687"/>
    <lineage>
        <taxon>Eukaryota</taxon>
        <taxon>Viridiplantae</taxon>
        <taxon>Streptophyta</taxon>
        <taxon>Embryophyta</taxon>
        <taxon>Tracheophyta</taxon>
        <taxon>Spermatophyta</taxon>
        <taxon>Magnoliopsida</taxon>
        <taxon>eudicotyledons</taxon>
        <taxon>Gunneridae</taxon>
        <taxon>Pentapetalae</taxon>
        <taxon>rosids</taxon>
        <taxon>fabids</taxon>
        <taxon>Malpighiales</taxon>
        <taxon>Salicaceae</taxon>
        <taxon>Saliceae</taxon>
        <taxon>Salix</taxon>
    </lineage>
</organism>
<evidence type="ECO:0000313" key="2">
    <source>
        <dbReference type="Proteomes" id="UP000657918"/>
    </source>
</evidence>